<dbReference type="PANTHER" id="PTHR12526:SF640">
    <property type="entry name" value="COLANIC ACID BIOSYNTHESIS GLYCOSYLTRANSFERASE WCAL-RELATED"/>
    <property type="match status" value="1"/>
</dbReference>
<dbReference type="KEGG" id="talb:FTW19_04290"/>
<dbReference type="GO" id="GO:0016757">
    <property type="term" value="F:glycosyltransferase activity"/>
    <property type="evidence" value="ECO:0007669"/>
    <property type="project" value="UniProtKB-KW"/>
</dbReference>
<sequence length="518" mass="56921">MGASVAEIALINASIQHDPELAWDLWQTLPHADDDLRNGYSDYAWSAPTSDNKRVVRRALSSIPQIASCRDYVLVGSAPIFSYLAACRQAVPDNRIPVCGLVHSVWTSNLFGTYNWIRQCFQPHDVLVATSQASLAALRTVLDTLDDNAPRMRSGGPPSRPRLEQIPLGVHVPSANELGRDAARSILEIPNDAFVILYMGRLSEKYKADLEPLLNGVAYLLDRGKKVRLLLAGQASDLEYNAQLERYIHILGISHVTLRFENFAEFLKSVFLSACNVGVFPVDSIQESFGLAILETMAHARPVIASDWSGYRDLILHGATGFLIPSRWSPSIAKSAGIFAGIDSTVTVAHNAAQGLALDVGDLVRYLEWLMENPDAASDMGLAGQQHVAARYSWKVVAAQFRMLWEEQLGIASAQNFPPQNQLAGLDLIFNSYPSSLLSETDWLIRSPLAASDIVVNAVLSYIRNAQTLILIRAVLRDLEERPISLAEAKARGLREANIIFLAKKGLCRLIDEIGAKT</sequence>
<evidence type="ECO:0000313" key="5">
    <source>
        <dbReference type="Proteomes" id="UP000321820"/>
    </source>
</evidence>
<protein>
    <submittedName>
        <fullName evidence="4">Glycosyltransferase family 4 protein</fullName>
    </submittedName>
</protein>
<dbReference type="PANTHER" id="PTHR12526">
    <property type="entry name" value="GLYCOSYLTRANSFERASE"/>
    <property type="match status" value="1"/>
</dbReference>
<reference evidence="4 5" key="1">
    <citation type="submission" date="2019-08" db="EMBL/GenBank/DDBJ databases">
        <title>Complete genome sequence of Terriglobus albidus strain ORNL.</title>
        <authorList>
            <person name="Podar M."/>
        </authorList>
    </citation>
    <scope>NUCLEOTIDE SEQUENCE [LARGE SCALE GENOMIC DNA]</scope>
    <source>
        <strain evidence="4 5">ORNL</strain>
    </source>
</reference>
<dbReference type="CDD" id="cd03801">
    <property type="entry name" value="GT4_PimA-like"/>
    <property type="match status" value="1"/>
</dbReference>
<dbReference type="Pfam" id="PF13692">
    <property type="entry name" value="Glyco_trans_1_4"/>
    <property type="match status" value="1"/>
</dbReference>
<dbReference type="OrthoDB" id="108733at2"/>
<gene>
    <name evidence="4" type="ORF">FTW19_04290</name>
</gene>
<keyword evidence="3 4" id="KW-0808">Transferase</keyword>
<evidence type="ECO:0000256" key="1">
    <source>
        <dbReference type="ARBA" id="ARBA00009481"/>
    </source>
</evidence>
<proteinExistence type="inferred from homology"/>
<comment type="similarity">
    <text evidence="1">Belongs to the glycosyltransferase group 1 family. Glycosyltransferase 4 subfamily.</text>
</comment>
<dbReference type="EMBL" id="CP042806">
    <property type="protein sequence ID" value="QEE27299.1"/>
    <property type="molecule type" value="Genomic_DNA"/>
</dbReference>
<accession>A0A5B9E667</accession>
<name>A0A5B9E667_9BACT</name>
<keyword evidence="2" id="KW-0328">Glycosyltransferase</keyword>
<evidence type="ECO:0000256" key="3">
    <source>
        <dbReference type="ARBA" id="ARBA00022679"/>
    </source>
</evidence>
<dbReference type="SUPFAM" id="SSF53756">
    <property type="entry name" value="UDP-Glycosyltransferase/glycogen phosphorylase"/>
    <property type="match status" value="1"/>
</dbReference>
<dbReference type="AlphaFoldDB" id="A0A5B9E667"/>
<evidence type="ECO:0000256" key="2">
    <source>
        <dbReference type="ARBA" id="ARBA00022676"/>
    </source>
</evidence>
<organism evidence="4 5">
    <name type="scientific">Terriglobus albidus</name>
    <dbReference type="NCBI Taxonomy" id="1592106"/>
    <lineage>
        <taxon>Bacteria</taxon>
        <taxon>Pseudomonadati</taxon>
        <taxon>Acidobacteriota</taxon>
        <taxon>Terriglobia</taxon>
        <taxon>Terriglobales</taxon>
        <taxon>Acidobacteriaceae</taxon>
        <taxon>Terriglobus</taxon>
    </lineage>
</organism>
<dbReference type="Gene3D" id="3.40.50.2000">
    <property type="entry name" value="Glycogen Phosphorylase B"/>
    <property type="match status" value="1"/>
</dbReference>
<keyword evidence="5" id="KW-1185">Reference proteome</keyword>
<dbReference type="Proteomes" id="UP000321820">
    <property type="component" value="Chromosome"/>
</dbReference>
<evidence type="ECO:0000313" key="4">
    <source>
        <dbReference type="EMBL" id="QEE27299.1"/>
    </source>
</evidence>